<gene>
    <name evidence="1" type="ORF">CYCCA115_LOCUS20762</name>
</gene>
<proteinExistence type="predicted"/>
<evidence type="ECO:0000313" key="1">
    <source>
        <dbReference type="EMBL" id="CAJ1964712.1"/>
    </source>
</evidence>
<organism evidence="1 2">
    <name type="scientific">Cylindrotheca closterium</name>
    <dbReference type="NCBI Taxonomy" id="2856"/>
    <lineage>
        <taxon>Eukaryota</taxon>
        <taxon>Sar</taxon>
        <taxon>Stramenopiles</taxon>
        <taxon>Ochrophyta</taxon>
        <taxon>Bacillariophyta</taxon>
        <taxon>Bacillariophyceae</taxon>
        <taxon>Bacillariophycidae</taxon>
        <taxon>Bacillariales</taxon>
        <taxon>Bacillariaceae</taxon>
        <taxon>Cylindrotheca</taxon>
    </lineage>
</organism>
<dbReference type="EMBL" id="CAKOGP040002199">
    <property type="protein sequence ID" value="CAJ1964712.1"/>
    <property type="molecule type" value="Genomic_DNA"/>
</dbReference>
<evidence type="ECO:0000313" key="2">
    <source>
        <dbReference type="Proteomes" id="UP001295423"/>
    </source>
</evidence>
<accession>A0AAD2G726</accession>
<sequence>MSKPDDFSPLEAIEFIFVNDKHQPEPVYENCFGNTLELQAAKALFINDDPAKNLCPDSELLLALQLIVVDTLFAPNAQDTKDVKTIHQLVAIAAPLTVLNTKTDRMVCVNTRSTATAMRDTIATGLMGLGFSYIC</sequence>
<dbReference type="Proteomes" id="UP001295423">
    <property type="component" value="Unassembled WGS sequence"/>
</dbReference>
<reference evidence="1" key="1">
    <citation type="submission" date="2023-08" db="EMBL/GenBank/DDBJ databases">
        <authorList>
            <person name="Audoor S."/>
            <person name="Bilcke G."/>
        </authorList>
    </citation>
    <scope>NUCLEOTIDE SEQUENCE</scope>
</reference>
<dbReference type="AlphaFoldDB" id="A0AAD2G726"/>
<keyword evidence="2" id="KW-1185">Reference proteome</keyword>
<comment type="caution">
    <text evidence="1">The sequence shown here is derived from an EMBL/GenBank/DDBJ whole genome shotgun (WGS) entry which is preliminary data.</text>
</comment>
<name>A0AAD2G726_9STRA</name>
<protein>
    <submittedName>
        <fullName evidence="1">Uncharacterized protein</fullName>
    </submittedName>
</protein>